<name>A0ABT0DF32_9HYPH</name>
<dbReference type="EMBL" id="JALKCH010000012">
    <property type="protein sequence ID" value="MCK0198562.1"/>
    <property type="molecule type" value="Genomic_DNA"/>
</dbReference>
<evidence type="ECO:0000256" key="2">
    <source>
        <dbReference type="ARBA" id="ARBA00007362"/>
    </source>
</evidence>
<feature type="transmembrane region" description="Helical" evidence="6">
    <location>
        <begin position="67"/>
        <end position="87"/>
    </location>
</feature>
<evidence type="ECO:0000256" key="4">
    <source>
        <dbReference type="ARBA" id="ARBA00022989"/>
    </source>
</evidence>
<accession>A0ABT0DF32</accession>
<dbReference type="PANTHER" id="PTHR32322">
    <property type="entry name" value="INNER MEMBRANE TRANSPORTER"/>
    <property type="match status" value="1"/>
</dbReference>
<feature type="transmembrane region" description="Helical" evidence="6">
    <location>
        <begin position="211"/>
        <end position="233"/>
    </location>
</feature>
<evidence type="ECO:0000256" key="6">
    <source>
        <dbReference type="SAM" id="Phobius"/>
    </source>
</evidence>
<comment type="similarity">
    <text evidence="2">Belongs to the EamA transporter family.</text>
</comment>
<sequence length="326" mass="33648">MSEPTTSGPAATRPAATAATPLAAPMAAAAPAPRTFLPLPLLVGLFCILWSSAFAGAKLALSASPPLILLTARFVLAGVLMLGLARLVDGPLRLRRRDLYALAFIGALNNALYLGFNWVGLTYASSAYVAVLTSCLPLVVAFAAGPVLGERLTLAKWLGIGLGLAGVAIVLRSRLAGGHESLFGTLLIACGCLSLAAGTIAFKYLKPQGGVWLGTAIQSLSGAVLLLPVALASENLHEVRLTADLLYGLAYLVVAVSIGGYGLWFYLLTRSSATAASSLHFLMPPLGLFFGWLLLGEAIPPLDIVGIVPIAAGIWLVTRPGRPAAS</sequence>
<keyword evidence="3 6" id="KW-0812">Transmembrane</keyword>
<evidence type="ECO:0000259" key="7">
    <source>
        <dbReference type="Pfam" id="PF00892"/>
    </source>
</evidence>
<organism evidence="8 9">
    <name type="scientific">Ancylobacter crimeensis</name>
    <dbReference type="NCBI Taxonomy" id="2579147"/>
    <lineage>
        <taxon>Bacteria</taxon>
        <taxon>Pseudomonadati</taxon>
        <taxon>Pseudomonadota</taxon>
        <taxon>Alphaproteobacteria</taxon>
        <taxon>Hyphomicrobiales</taxon>
        <taxon>Xanthobacteraceae</taxon>
        <taxon>Ancylobacter</taxon>
    </lineage>
</organism>
<evidence type="ECO:0000256" key="3">
    <source>
        <dbReference type="ARBA" id="ARBA00022692"/>
    </source>
</evidence>
<proteinExistence type="inferred from homology"/>
<keyword evidence="9" id="KW-1185">Reference proteome</keyword>
<dbReference type="RefSeq" id="WP_247030464.1">
    <property type="nucleotide sequence ID" value="NZ_JALKCH010000012.1"/>
</dbReference>
<feature type="transmembrane region" description="Helical" evidence="6">
    <location>
        <begin position="127"/>
        <end position="148"/>
    </location>
</feature>
<dbReference type="InterPro" id="IPR000620">
    <property type="entry name" value="EamA_dom"/>
</dbReference>
<feature type="transmembrane region" description="Helical" evidence="6">
    <location>
        <begin position="245"/>
        <end position="269"/>
    </location>
</feature>
<keyword evidence="5 6" id="KW-0472">Membrane</keyword>
<comment type="caution">
    <text evidence="8">The sequence shown here is derived from an EMBL/GenBank/DDBJ whole genome shotgun (WGS) entry which is preliminary data.</text>
</comment>
<feature type="transmembrane region" description="Helical" evidence="6">
    <location>
        <begin position="39"/>
        <end position="60"/>
    </location>
</feature>
<dbReference type="InterPro" id="IPR037185">
    <property type="entry name" value="EmrE-like"/>
</dbReference>
<keyword evidence="4 6" id="KW-1133">Transmembrane helix</keyword>
<reference evidence="8 9" key="1">
    <citation type="submission" date="2022-04" db="EMBL/GenBank/DDBJ databases">
        <authorList>
            <person name="Grouzdev D.S."/>
            <person name="Pantiukh K.S."/>
            <person name="Krutkina M.S."/>
        </authorList>
    </citation>
    <scope>NUCLEOTIDE SEQUENCE [LARGE SCALE GENOMIC DNA]</scope>
    <source>
        <strain evidence="8 9">6x-1</strain>
    </source>
</reference>
<feature type="transmembrane region" description="Helical" evidence="6">
    <location>
        <begin position="183"/>
        <end position="205"/>
    </location>
</feature>
<dbReference type="Proteomes" id="UP001203284">
    <property type="component" value="Unassembled WGS sequence"/>
</dbReference>
<feature type="transmembrane region" description="Helical" evidence="6">
    <location>
        <begin position="289"/>
        <end position="317"/>
    </location>
</feature>
<feature type="transmembrane region" description="Helical" evidence="6">
    <location>
        <begin position="99"/>
        <end position="120"/>
    </location>
</feature>
<dbReference type="SUPFAM" id="SSF103481">
    <property type="entry name" value="Multidrug resistance efflux transporter EmrE"/>
    <property type="match status" value="2"/>
</dbReference>
<dbReference type="Pfam" id="PF00892">
    <property type="entry name" value="EamA"/>
    <property type="match status" value="2"/>
</dbReference>
<evidence type="ECO:0000256" key="1">
    <source>
        <dbReference type="ARBA" id="ARBA00004141"/>
    </source>
</evidence>
<evidence type="ECO:0000313" key="9">
    <source>
        <dbReference type="Proteomes" id="UP001203284"/>
    </source>
</evidence>
<dbReference type="InterPro" id="IPR050638">
    <property type="entry name" value="AA-Vitamin_Transporters"/>
</dbReference>
<comment type="subcellular location">
    <subcellularLocation>
        <location evidence="1">Membrane</location>
        <topology evidence="1">Multi-pass membrane protein</topology>
    </subcellularLocation>
</comment>
<feature type="domain" description="EamA" evidence="7">
    <location>
        <begin position="183"/>
        <end position="318"/>
    </location>
</feature>
<protein>
    <submittedName>
        <fullName evidence="8">DMT family transporter</fullName>
    </submittedName>
</protein>
<evidence type="ECO:0000313" key="8">
    <source>
        <dbReference type="EMBL" id="MCK0198562.1"/>
    </source>
</evidence>
<gene>
    <name evidence="8" type="ORF">MWN34_16800</name>
</gene>
<feature type="domain" description="EamA" evidence="7">
    <location>
        <begin position="42"/>
        <end position="171"/>
    </location>
</feature>
<feature type="transmembrane region" description="Helical" evidence="6">
    <location>
        <begin position="154"/>
        <end position="171"/>
    </location>
</feature>
<evidence type="ECO:0000256" key="5">
    <source>
        <dbReference type="ARBA" id="ARBA00023136"/>
    </source>
</evidence>
<dbReference type="PANTHER" id="PTHR32322:SF2">
    <property type="entry name" value="EAMA DOMAIN-CONTAINING PROTEIN"/>
    <property type="match status" value="1"/>
</dbReference>